<protein>
    <submittedName>
        <fullName evidence="1">Uncharacterized protein</fullName>
    </submittedName>
</protein>
<dbReference type="EMBL" id="HACA01025860">
    <property type="protein sequence ID" value="CDW43221.1"/>
    <property type="molecule type" value="Transcribed_RNA"/>
</dbReference>
<name>A0A0K2UZR2_LEPSM</name>
<reference evidence="1" key="1">
    <citation type="submission" date="2014-05" db="EMBL/GenBank/DDBJ databases">
        <authorList>
            <person name="Chronopoulou M."/>
        </authorList>
    </citation>
    <scope>NUCLEOTIDE SEQUENCE</scope>
    <source>
        <tissue evidence="1">Whole organism</tissue>
    </source>
</reference>
<organism evidence="1">
    <name type="scientific">Lepeophtheirus salmonis</name>
    <name type="common">Salmon louse</name>
    <name type="synonym">Caligus salmonis</name>
    <dbReference type="NCBI Taxonomy" id="72036"/>
    <lineage>
        <taxon>Eukaryota</taxon>
        <taxon>Metazoa</taxon>
        <taxon>Ecdysozoa</taxon>
        <taxon>Arthropoda</taxon>
        <taxon>Crustacea</taxon>
        <taxon>Multicrustacea</taxon>
        <taxon>Hexanauplia</taxon>
        <taxon>Copepoda</taxon>
        <taxon>Siphonostomatoida</taxon>
        <taxon>Caligidae</taxon>
        <taxon>Lepeophtheirus</taxon>
    </lineage>
</organism>
<sequence>MSSVEELVDKLAKETLTSDFLLITKPSVTLVKLSHVEKLGPQVVASIQFETDMSFKMYHSVVLIDKKAVSHITSEGKVNTAIQAINLTSILGAKEELNQTETWEDILNKLVKFLNSSEIEPSQAFKLSFIREQKALLFTKPTARKYSKHKLGLSFSRDFVDFLIEWQKSKELKNLASQQKPS</sequence>
<proteinExistence type="predicted"/>
<evidence type="ECO:0000313" key="1">
    <source>
        <dbReference type="EMBL" id="CDW43221.1"/>
    </source>
</evidence>
<dbReference type="AlphaFoldDB" id="A0A0K2UZR2"/>
<accession>A0A0K2UZR2</accession>